<keyword evidence="2" id="KW-1185">Reference proteome</keyword>
<dbReference type="AlphaFoldDB" id="A0AAE0KB38"/>
<accession>A0AAE0KB38</accession>
<organism evidence="1 2">
    <name type="scientific">Podospora didyma</name>
    <dbReference type="NCBI Taxonomy" id="330526"/>
    <lineage>
        <taxon>Eukaryota</taxon>
        <taxon>Fungi</taxon>
        <taxon>Dikarya</taxon>
        <taxon>Ascomycota</taxon>
        <taxon>Pezizomycotina</taxon>
        <taxon>Sordariomycetes</taxon>
        <taxon>Sordariomycetidae</taxon>
        <taxon>Sordariales</taxon>
        <taxon>Podosporaceae</taxon>
        <taxon>Podospora</taxon>
    </lineage>
</organism>
<dbReference type="EMBL" id="JAULSW010000008">
    <property type="protein sequence ID" value="KAK3372646.1"/>
    <property type="molecule type" value="Genomic_DNA"/>
</dbReference>
<proteinExistence type="predicted"/>
<name>A0AAE0KB38_9PEZI</name>
<reference evidence="1" key="2">
    <citation type="submission" date="2023-06" db="EMBL/GenBank/DDBJ databases">
        <authorList>
            <consortium name="Lawrence Berkeley National Laboratory"/>
            <person name="Haridas S."/>
            <person name="Hensen N."/>
            <person name="Bonometti L."/>
            <person name="Westerberg I."/>
            <person name="Brannstrom I.O."/>
            <person name="Guillou S."/>
            <person name="Cros-Aarteil S."/>
            <person name="Calhoun S."/>
            <person name="Kuo A."/>
            <person name="Mondo S."/>
            <person name="Pangilinan J."/>
            <person name="Riley R."/>
            <person name="LaButti K."/>
            <person name="Andreopoulos B."/>
            <person name="Lipzen A."/>
            <person name="Chen C."/>
            <person name="Yanf M."/>
            <person name="Daum C."/>
            <person name="Ng V."/>
            <person name="Clum A."/>
            <person name="Steindorff A."/>
            <person name="Ohm R."/>
            <person name="Martin F."/>
            <person name="Silar P."/>
            <person name="Natvig D."/>
            <person name="Lalanne C."/>
            <person name="Gautier V."/>
            <person name="Ament-velasquez S.L."/>
            <person name="Kruys A."/>
            <person name="Hutchinson M.I."/>
            <person name="Powell A.J."/>
            <person name="Barry K."/>
            <person name="Miller A.N."/>
            <person name="Grigoriev I.V."/>
            <person name="Debuchy R."/>
            <person name="Gladieux P."/>
            <person name="Thoren M.H."/>
            <person name="Johannesson H."/>
        </authorList>
    </citation>
    <scope>NUCLEOTIDE SEQUENCE</scope>
    <source>
        <strain evidence="1">CBS 232.78</strain>
    </source>
</reference>
<gene>
    <name evidence="1" type="ORF">B0H63DRAFT_527477</name>
</gene>
<evidence type="ECO:0000313" key="1">
    <source>
        <dbReference type="EMBL" id="KAK3372646.1"/>
    </source>
</evidence>
<reference evidence="1" key="1">
    <citation type="journal article" date="2023" name="Mol. Phylogenet. Evol.">
        <title>Genome-scale phylogeny and comparative genomics of the fungal order Sordariales.</title>
        <authorList>
            <person name="Hensen N."/>
            <person name="Bonometti L."/>
            <person name="Westerberg I."/>
            <person name="Brannstrom I.O."/>
            <person name="Guillou S."/>
            <person name="Cros-Aarteil S."/>
            <person name="Calhoun S."/>
            <person name="Haridas S."/>
            <person name="Kuo A."/>
            <person name="Mondo S."/>
            <person name="Pangilinan J."/>
            <person name="Riley R."/>
            <person name="LaButti K."/>
            <person name="Andreopoulos B."/>
            <person name="Lipzen A."/>
            <person name="Chen C."/>
            <person name="Yan M."/>
            <person name="Daum C."/>
            <person name="Ng V."/>
            <person name="Clum A."/>
            <person name="Steindorff A."/>
            <person name="Ohm R.A."/>
            <person name="Martin F."/>
            <person name="Silar P."/>
            <person name="Natvig D.O."/>
            <person name="Lalanne C."/>
            <person name="Gautier V."/>
            <person name="Ament-Velasquez S.L."/>
            <person name="Kruys A."/>
            <person name="Hutchinson M.I."/>
            <person name="Powell A.J."/>
            <person name="Barry K."/>
            <person name="Miller A.N."/>
            <person name="Grigoriev I.V."/>
            <person name="Debuchy R."/>
            <person name="Gladieux P."/>
            <person name="Hiltunen Thoren M."/>
            <person name="Johannesson H."/>
        </authorList>
    </citation>
    <scope>NUCLEOTIDE SEQUENCE</scope>
    <source>
        <strain evidence="1">CBS 232.78</strain>
    </source>
</reference>
<dbReference type="Proteomes" id="UP001285441">
    <property type="component" value="Unassembled WGS sequence"/>
</dbReference>
<sequence>MLAPRAGLPNSFPPPIPGVYIFCPDCTPGCPGCSYPLRIRGLSTKILCISKDIYEEVVDVLYSSNIFHFPNEAANALEEVFRLVQACLNWIGPNRHFIRRLRATFQHCQDSQEIACLVQIDVQDHLDDDPPVLDHLMESDPSYILQTLGWTLHVNQRRLVWETVLHGGVVLYGPRLSDLQQLDPAVLRALVTEKTYTVATHLLRHRDPAILVSEGP</sequence>
<protein>
    <submittedName>
        <fullName evidence="1">Uncharacterized protein</fullName>
    </submittedName>
</protein>
<comment type="caution">
    <text evidence="1">The sequence shown here is derived from an EMBL/GenBank/DDBJ whole genome shotgun (WGS) entry which is preliminary data.</text>
</comment>
<evidence type="ECO:0000313" key="2">
    <source>
        <dbReference type="Proteomes" id="UP001285441"/>
    </source>
</evidence>